<dbReference type="EMBL" id="OU892282">
    <property type="protein sequence ID" value="CAG9769837.1"/>
    <property type="molecule type" value="Genomic_DNA"/>
</dbReference>
<evidence type="ECO:0000256" key="4">
    <source>
        <dbReference type="ARBA" id="ARBA00023125"/>
    </source>
</evidence>
<evidence type="ECO:0000256" key="3">
    <source>
        <dbReference type="ARBA" id="ARBA00022833"/>
    </source>
</evidence>
<keyword evidence="4 5" id="KW-0238">DNA-binding</keyword>
<feature type="region of interest" description="Disordered" evidence="7">
    <location>
        <begin position="328"/>
        <end position="357"/>
    </location>
</feature>
<dbReference type="AlphaFoldDB" id="A0A9N9MS22"/>
<feature type="coiled-coil region" evidence="6">
    <location>
        <begin position="384"/>
        <end position="428"/>
    </location>
</feature>
<dbReference type="Pfam" id="PF05485">
    <property type="entry name" value="THAP"/>
    <property type="match status" value="1"/>
</dbReference>
<dbReference type="PANTHER" id="PTHR37558:SF1">
    <property type="entry name" value="HTH CENPB-TYPE DOMAIN-CONTAINING PROTEIN"/>
    <property type="match status" value="1"/>
</dbReference>
<feature type="domain" description="THAP-type" evidence="8">
    <location>
        <begin position="10"/>
        <end position="96"/>
    </location>
</feature>
<name>A0A9N9MS22_9CUCU</name>
<evidence type="ECO:0000256" key="7">
    <source>
        <dbReference type="SAM" id="MobiDB-lite"/>
    </source>
</evidence>
<feature type="compositionally biased region" description="Polar residues" evidence="7">
    <location>
        <begin position="337"/>
        <end position="351"/>
    </location>
</feature>
<evidence type="ECO:0000256" key="1">
    <source>
        <dbReference type="ARBA" id="ARBA00022723"/>
    </source>
</evidence>
<dbReference type="OrthoDB" id="7683421at2759"/>
<evidence type="ECO:0000313" key="9">
    <source>
        <dbReference type="EMBL" id="CAG9769837.1"/>
    </source>
</evidence>
<keyword evidence="1" id="KW-0479">Metal-binding</keyword>
<dbReference type="PROSITE" id="PS50950">
    <property type="entry name" value="ZF_THAP"/>
    <property type="match status" value="1"/>
</dbReference>
<proteinExistence type="predicted"/>
<dbReference type="InterPro" id="IPR006612">
    <property type="entry name" value="THAP_Znf"/>
</dbReference>
<keyword evidence="6" id="KW-0175">Coiled coil</keyword>
<evidence type="ECO:0000256" key="6">
    <source>
        <dbReference type="SAM" id="Coils"/>
    </source>
</evidence>
<evidence type="ECO:0000256" key="5">
    <source>
        <dbReference type="PROSITE-ProRule" id="PRU00309"/>
    </source>
</evidence>
<keyword evidence="3" id="KW-0862">Zinc</keyword>
<dbReference type="SUPFAM" id="SSF57716">
    <property type="entry name" value="Glucocorticoid receptor-like (DNA-binding domain)"/>
    <property type="match status" value="1"/>
</dbReference>
<keyword evidence="10" id="KW-1185">Reference proteome</keyword>
<reference evidence="9" key="1">
    <citation type="submission" date="2022-01" db="EMBL/GenBank/DDBJ databases">
        <authorList>
            <person name="King R."/>
        </authorList>
    </citation>
    <scope>NUCLEOTIDE SEQUENCE</scope>
</reference>
<organism evidence="9 10">
    <name type="scientific">Ceutorhynchus assimilis</name>
    <name type="common">cabbage seed weevil</name>
    <dbReference type="NCBI Taxonomy" id="467358"/>
    <lineage>
        <taxon>Eukaryota</taxon>
        <taxon>Metazoa</taxon>
        <taxon>Ecdysozoa</taxon>
        <taxon>Arthropoda</taxon>
        <taxon>Hexapoda</taxon>
        <taxon>Insecta</taxon>
        <taxon>Pterygota</taxon>
        <taxon>Neoptera</taxon>
        <taxon>Endopterygota</taxon>
        <taxon>Coleoptera</taxon>
        <taxon>Polyphaga</taxon>
        <taxon>Cucujiformia</taxon>
        <taxon>Curculionidae</taxon>
        <taxon>Ceutorhynchinae</taxon>
        <taxon>Ceutorhynchus</taxon>
    </lineage>
</organism>
<evidence type="ECO:0000313" key="10">
    <source>
        <dbReference type="Proteomes" id="UP001152799"/>
    </source>
</evidence>
<dbReference type="PANTHER" id="PTHR37558">
    <property type="entry name" value="HTH CENPB-TYPE DOMAIN-CONTAINING PROTEIN"/>
    <property type="match status" value="1"/>
</dbReference>
<protein>
    <recommendedName>
        <fullName evidence="8">THAP-type domain-containing protein</fullName>
    </recommendedName>
</protein>
<dbReference type="Proteomes" id="UP001152799">
    <property type="component" value="Chromosome 6"/>
</dbReference>
<evidence type="ECO:0000259" key="8">
    <source>
        <dbReference type="PROSITE" id="PS50950"/>
    </source>
</evidence>
<dbReference type="SMART" id="SM00980">
    <property type="entry name" value="THAP"/>
    <property type="match status" value="1"/>
</dbReference>
<sequence length="464" mass="53975">MHDHLDFQSAKNHCDVDGCNSLKSDNEGITFFPCPQDPARCQQWKEILGFVGTHQYASLTPQECFNRLKICNLHFDKSSFFMSGKYLLNNAVPSKALVPKLCDDEVIIKPEAFCETEYLEEPLVKACYQESVDSRVRSSSTTSDLSYHTRGAQNLLPEIAESSTNLEVPVKKRLRFKDEDDIALLREVAKQNPFANPKLWDIIRRNVVMLTSKDFSLKTLKDHLNLLIELWCENKKALKAGFAVLQYPEKDQLCQDIFDKMWLFKGKDKKKTSTKPIIESARTREQCATIEDKSKLSREAVVESQPELIEVSLDHEYCSNFDEEKTQNETNHEEYLNDNSCDTASSVTASSNREKQTPETINILCPRRWRKRKRNIQEQYKKARIKLKRRDQALEAKKIALEERKLALEEKKLELSEKKLIAEESERREYLDVLEKQSQNIKTMVKRQDRIIDCLILQNRNRTI</sequence>
<accession>A0A9N9MS22</accession>
<dbReference type="GO" id="GO:0008270">
    <property type="term" value="F:zinc ion binding"/>
    <property type="evidence" value="ECO:0007669"/>
    <property type="project" value="UniProtKB-KW"/>
</dbReference>
<dbReference type="SMART" id="SM00692">
    <property type="entry name" value="DM3"/>
    <property type="match status" value="1"/>
</dbReference>
<gene>
    <name evidence="9" type="ORF">CEUTPL_LOCUS10311</name>
</gene>
<evidence type="ECO:0000256" key="2">
    <source>
        <dbReference type="ARBA" id="ARBA00022771"/>
    </source>
</evidence>
<dbReference type="GO" id="GO:0003677">
    <property type="term" value="F:DNA binding"/>
    <property type="evidence" value="ECO:0007669"/>
    <property type="project" value="UniProtKB-UniRule"/>
</dbReference>
<keyword evidence="2 5" id="KW-0863">Zinc-finger</keyword>